<dbReference type="InterPro" id="IPR042226">
    <property type="entry name" value="eFR1_2_sf"/>
</dbReference>
<dbReference type="Proteomes" id="UP001597260">
    <property type="component" value="Unassembled WGS sequence"/>
</dbReference>
<reference evidence="3" key="1">
    <citation type="journal article" date="2019" name="Int. J. Syst. Evol. Microbiol.">
        <title>The Global Catalogue of Microorganisms (GCM) 10K type strain sequencing project: providing services to taxonomists for standard genome sequencing and annotation.</title>
        <authorList>
            <consortium name="The Broad Institute Genomics Platform"/>
            <consortium name="The Broad Institute Genome Sequencing Center for Infectious Disease"/>
            <person name="Wu L."/>
            <person name="Ma J."/>
        </authorList>
    </citation>
    <scope>NUCLEOTIDE SEQUENCE [LARGE SCALE GENOMIC DNA]</scope>
    <source>
        <strain evidence="3">JCM 31037</strain>
    </source>
</reference>
<dbReference type="NCBIfam" id="NF041024">
    <property type="entry name" value="acVLRF1_NCBI"/>
    <property type="match status" value="1"/>
</dbReference>
<dbReference type="SUPFAM" id="SSF53137">
    <property type="entry name" value="Translational machinery components"/>
    <property type="match status" value="1"/>
</dbReference>
<dbReference type="GO" id="GO:0016787">
    <property type="term" value="F:hydrolase activity"/>
    <property type="evidence" value="ECO:0007669"/>
    <property type="project" value="UniProtKB-KW"/>
</dbReference>
<organism evidence="2 3">
    <name type="scientific">Micromonospora sonneratiae</name>
    <dbReference type="NCBI Taxonomy" id="1184706"/>
    <lineage>
        <taxon>Bacteria</taxon>
        <taxon>Bacillati</taxon>
        <taxon>Actinomycetota</taxon>
        <taxon>Actinomycetes</taxon>
        <taxon>Micromonosporales</taxon>
        <taxon>Micromonosporaceae</taxon>
        <taxon>Micromonospora</taxon>
    </lineage>
</organism>
<comment type="caution">
    <text evidence="2">The sequence shown here is derived from an EMBL/GenBank/DDBJ whole genome shotgun (WGS) entry which is preliminary data.</text>
</comment>
<proteinExistence type="predicted"/>
<evidence type="ECO:0000313" key="3">
    <source>
        <dbReference type="Proteomes" id="UP001597260"/>
    </source>
</evidence>
<protein>
    <submittedName>
        <fullName evidence="2">AcVLRF1 family peptidyl-tRNA hydrolase</fullName>
    </submittedName>
</protein>
<keyword evidence="2" id="KW-0378">Hydrolase</keyword>
<name>A0ABW3YHW8_9ACTN</name>
<sequence length="232" mass="24265">MRSRPAAGGGRWVEVAPARLARWIDGFTARHGPSRTTIQPYGVLLDAPDGARAELHAPPGVPAATELDGFLAAVTAPRRLGLLLARKGAVAVGIADGERLVVSKVDTRYVQGRTAAGGWSQQRFARRRDNQARAAMADAGELAVRLLLPAVDTLAALVPGGDRRAIDTILADRRLAALAALRSDRLLDVPEPRHAVLVDAIGAARAVRILVRDPLPGPDVAAAAPGPGESPL</sequence>
<dbReference type="Gene3D" id="3.30.420.60">
    <property type="entry name" value="eRF1 domain 2"/>
    <property type="match status" value="1"/>
</dbReference>
<accession>A0ABW3YHW8</accession>
<dbReference type="Pfam" id="PF18859">
    <property type="entry name" value="acVLRF1"/>
    <property type="match status" value="1"/>
</dbReference>
<evidence type="ECO:0000313" key="2">
    <source>
        <dbReference type="EMBL" id="MFD1324123.1"/>
    </source>
</evidence>
<dbReference type="InterPro" id="IPR040783">
    <property type="entry name" value="VLRF1"/>
</dbReference>
<evidence type="ECO:0000259" key="1">
    <source>
        <dbReference type="Pfam" id="PF18859"/>
    </source>
</evidence>
<dbReference type="RefSeq" id="WP_377574229.1">
    <property type="nucleotide sequence ID" value="NZ_JBHTMP010000042.1"/>
</dbReference>
<gene>
    <name evidence="2" type="ORF">ACFQ4H_23840</name>
</gene>
<feature type="domain" description="Actinobacteria/chloroflexi VLRF1 release factor" evidence="1">
    <location>
        <begin position="78"/>
        <end position="209"/>
    </location>
</feature>
<dbReference type="EMBL" id="JBHTMP010000042">
    <property type="protein sequence ID" value="MFD1324123.1"/>
    <property type="molecule type" value="Genomic_DNA"/>
</dbReference>
<keyword evidence="3" id="KW-1185">Reference proteome</keyword>